<evidence type="ECO:0000256" key="1">
    <source>
        <dbReference type="SAM" id="MobiDB-lite"/>
    </source>
</evidence>
<comment type="caution">
    <text evidence="2">The sequence shown here is derived from an EMBL/GenBank/DDBJ whole genome shotgun (WGS) entry which is preliminary data.</text>
</comment>
<organism evidence="2 3">
    <name type="scientific">Roseibium aestuarii</name>
    <dbReference type="NCBI Taxonomy" id="2600299"/>
    <lineage>
        <taxon>Bacteria</taxon>
        <taxon>Pseudomonadati</taxon>
        <taxon>Pseudomonadota</taxon>
        <taxon>Alphaproteobacteria</taxon>
        <taxon>Hyphomicrobiales</taxon>
        <taxon>Stappiaceae</taxon>
        <taxon>Roseibium</taxon>
    </lineage>
</organism>
<dbReference type="EMBL" id="JBHUFA010000001">
    <property type="protein sequence ID" value="MFD1695319.1"/>
    <property type="molecule type" value="Genomic_DNA"/>
</dbReference>
<keyword evidence="3" id="KW-1185">Reference proteome</keyword>
<protein>
    <recommendedName>
        <fullName evidence="4">Beta-barrel assembly complex subunit BamF</fullName>
    </recommendedName>
</protein>
<feature type="region of interest" description="Disordered" evidence="1">
    <location>
        <begin position="54"/>
        <end position="79"/>
    </location>
</feature>
<proteinExistence type="predicted"/>
<name>A0ABW4JT79_9HYPH</name>
<gene>
    <name evidence="2" type="ORF">ACFSC7_07305</name>
</gene>
<sequence length="229" mass="24376">MIVVAGLALAACQAADGTSQAPDTALVNSIMSGLGAVDPHAKQIEYKPRAPLAMPADASKLPPPETAVAGTASPDWPANQQNASLEKVRAIYAEKDPLQRNKLGTQLSPEQMRGINVITDRERDVAAENRDADIISGGLLTNEEQKSINANALDAASQVSDGQNTRKKLAVRKYLTEPPVEYSVPAANAPLPETVATETKPTNFDTYSAKPLDMRCLEEKGGNGDDCRR</sequence>
<evidence type="ECO:0008006" key="4">
    <source>
        <dbReference type="Google" id="ProtNLM"/>
    </source>
</evidence>
<reference evidence="3" key="1">
    <citation type="journal article" date="2019" name="Int. J. Syst. Evol. Microbiol.">
        <title>The Global Catalogue of Microorganisms (GCM) 10K type strain sequencing project: providing services to taxonomists for standard genome sequencing and annotation.</title>
        <authorList>
            <consortium name="The Broad Institute Genomics Platform"/>
            <consortium name="The Broad Institute Genome Sequencing Center for Infectious Disease"/>
            <person name="Wu L."/>
            <person name="Ma J."/>
        </authorList>
    </citation>
    <scope>NUCLEOTIDE SEQUENCE [LARGE SCALE GENOMIC DNA]</scope>
    <source>
        <strain evidence="3">JCM 3369</strain>
    </source>
</reference>
<accession>A0ABW4JT79</accession>
<evidence type="ECO:0000313" key="2">
    <source>
        <dbReference type="EMBL" id="MFD1695319.1"/>
    </source>
</evidence>
<dbReference type="RefSeq" id="WP_149890940.1">
    <property type="nucleotide sequence ID" value="NZ_JBHUFA010000001.1"/>
</dbReference>
<dbReference type="Proteomes" id="UP001597327">
    <property type="component" value="Unassembled WGS sequence"/>
</dbReference>
<evidence type="ECO:0000313" key="3">
    <source>
        <dbReference type="Proteomes" id="UP001597327"/>
    </source>
</evidence>